<dbReference type="OrthoDB" id="10261640at2759"/>
<dbReference type="CDD" id="cd00200">
    <property type="entry name" value="WD40"/>
    <property type="match status" value="1"/>
</dbReference>
<dbReference type="InterPro" id="IPR001680">
    <property type="entry name" value="WD40_rpt"/>
</dbReference>
<dbReference type="InterPro" id="IPR019775">
    <property type="entry name" value="WD40_repeat_CS"/>
</dbReference>
<feature type="repeat" description="WD" evidence="3">
    <location>
        <begin position="49"/>
        <end position="90"/>
    </location>
</feature>
<keyword evidence="1 3" id="KW-0853">WD repeat</keyword>
<dbReference type="Proteomes" id="UP000187209">
    <property type="component" value="Unassembled WGS sequence"/>
</dbReference>
<dbReference type="SUPFAM" id="SSF50978">
    <property type="entry name" value="WD40 repeat-like"/>
    <property type="match status" value="1"/>
</dbReference>
<dbReference type="EMBL" id="MPUH01002303">
    <property type="protein sequence ID" value="OMJ65242.1"/>
    <property type="molecule type" value="Genomic_DNA"/>
</dbReference>
<protein>
    <submittedName>
        <fullName evidence="4">Uncharacterized protein</fullName>
    </submittedName>
</protein>
<evidence type="ECO:0000256" key="1">
    <source>
        <dbReference type="ARBA" id="ARBA00022574"/>
    </source>
</evidence>
<dbReference type="Pfam" id="PF00400">
    <property type="entry name" value="WD40"/>
    <property type="match status" value="4"/>
</dbReference>
<evidence type="ECO:0000313" key="5">
    <source>
        <dbReference type="Proteomes" id="UP000187209"/>
    </source>
</evidence>
<feature type="repeat" description="WD" evidence="3">
    <location>
        <begin position="7"/>
        <end position="39"/>
    </location>
</feature>
<dbReference type="PRINTS" id="PR00320">
    <property type="entry name" value="GPROTEINBRPT"/>
</dbReference>
<dbReference type="InterPro" id="IPR015943">
    <property type="entry name" value="WD40/YVTN_repeat-like_dom_sf"/>
</dbReference>
<dbReference type="PROSITE" id="PS50082">
    <property type="entry name" value="WD_REPEATS_2"/>
    <property type="match status" value="4"/>
</dbReference>
<name>A0A1R2AL51_9CILI</name>
<evidence type="ECO:0000256" key="2">
    <source>
        <dbReference type="ARBA" id="ARBA00022737"/>
    </source>
</evidence>
<feature type="repeat" description="WD" evidence="3">
    <location>
        <begin position="133"/>
        <end position="174"/>
    </location>
</feature>
<dbReference type="PROSITE" id="PS00678">
    <property type="entry name" value="WD_REPEATS_1"/>
    <property type="match status" value="3"/>
</dbReference>
<dbReference type="InterPro" id="IPR020472">
    <property type="entry name" value="WD40_PAC1"/>
</dbReference>
<dbReference type="GO" id="GO:0030621">
    <property type="term" value="F:U4 snRNA binding"/>
    <property type="evidence" value="ECO:0007669"/>
    <property type="project" value="TreeGrafter"/>
</dbReference>
<dbReference type="Gene3D" id="2.130.10.10">
    <property type="entry name" value="YVTN repeat-like/Quinoprotein amine dehydrogenase"/>
    <property type="match status" value="2"/>
</dbReference>
<dbReference type="PANTHER" id="PTHR19846">
    <property type="entry name" value="WD40 REPEAT PROTEIN"/>
    <property type="match status" value="1"/>
</dbReference>
<feature type="repeat" description="WD" evidence="3">
    <location>
        <begin position="91"/>
        <end position="132"/>
    </location>
</feature>
<dbReference type="SUPFAM" id="SSF48403">
    <property type="entry name" value="Ankyrin repeat"/>
    <property type="match status" value="1"/>
</dbReference>
<dbReference type="InterPro" id="IPR036322">
    <property type="entry name" value="WD40_repeat_dom_sf"/>
</dbReference>
<gene>
    <name evidence="4" type="ORF">SteCoe_38714</name>
</gene>
<dbReference type="InterPro" id="IPR036770">
    <property type="entry name" value="Ankyrin_rpt-contain_sf"/>
</dbReference>
<dbReference type="GO" id="GO:0046540">
    <property type="term" value="C:U4/U6 x U5 tri-snRNP complex"/>
    <property type="evidence" value="ECO:0007669"/>
    <property type="project" value="TreeGrafter"/>
</dbReference>
<dbReference type="GO" id="GO:0000398">
    <property type="term" value="P:mRNA splicing, via spliceosome"/>
    <property type="evidence" value="ECO:0007669"/>
    <property type="project" value="TreeGrafter"/>
</dbReference>
<keyword evidence="5" id="KW-1185">Reference proteome</keyword>
<organism evidence="4 5">
    <name type="scientific">Stentor coeruleus</name>
    <dbReference type="NCBI Taxonomy" id="5963"/>
    <lineage>
        <taxon>Eukaryota</taxon>
        <taxon>Sar</taxon>
        <taxon>Alveolata</taxon>
        <taxon>Ciliophora</taxon>
        <taxon>Postciliodesmatophora</taxon>
        <taxon>Heterotrichea</taxon>
        <taxon>Heterotrichida</taxon>
        <taxon>Stentoridae</taxon>
        <taxon>Stentor</taxon>
    </lineage>
</organism>
<dbReference type="PROSITE" id="PS50294">
    <property type="entry name" value="WD_REPEATS_REGION"/>
    <property type="match status" value="4"/>
</dbReference>
<reference evidence="4 5" key="1">
    <citation type="submission" date="2016-11" db="EMBL/GenBank/DDBJ databases">
        <title>The macronuclear genome of Stentor coeruleus: a giant cell with tiny introns.</title>
        <authorList>
            <person name="Slabodnick M."/>
            <person name="Ruby J.G."/>
            <person name="Reiff S.B."/>
            <person name="Swart E.C."/>
            <person name="Gosai S."/>
            <person name="Prabakaran S."/>
            <person name="Witkowska E."/>
            <person name="Larue G.E."/>
            <person name="Fisher S."/>
            <person name="Freeman R.M."/>
            <person name="Gunawardena J."/>
            <person name="Chu W."/>
            <person name="Stover N.A."/>
            <person name="Gregory B.D."/>
            <person name="Nowacki M."/>
            <person name="Derisi J."/>
            <person name="Roy S.W."/>
            <person name="Marshall W.F."/>
            <person name="Sood P."/>
        </authorList>
    </citation>
    <scope>NUCLEOTIDE SEQUENCE [LARGE SCALE GENOMIC DNA]</scope>
    <source>
        <strain evidence="4">WM001</strain>
    </source>
</reference>
<keyword evidence="2" id="KW-0677">Repeat</keyword>
<proteinExistence type="predicted"/>
<dbReference type="PANTHER" id="PTHR19846:SF0">
    <property type="entry name" value="PRE-MRNA PROCESSING FACTOR 4"/>
    <property type="match status" value="1"/>
</dbReference>
<evidence type="ECO:0000313" key="4">
    <source>
        <dbReference type="EMBL" id="OMJ65242.1"/>
    </source>
</evidence>
<comment type="caution">
    <text evidence="4">The sequence shown here is derived from an EMBL/GenBank/DDBJ whole genome shotgun (WGS) entry which is preliminary data.</text>
</comment>
<dbReference type="GO" id="GO:0017070">
    <property type="term" value="F:U6 snRNA binding"/>
    <property type="evidence" value="ECO:0007669"/>
    <property type="project" value="TreeGrafter"/>
</dbReference>
<sequence length="388" mass="44537">MREEYMLTDHNSYVACVSFSQDGRFLASGSYDKLIKIWNFIKKREECTLTGHKETVTSLSFSPECMLLASGLWDGLIKMWNIAEKKEEYTLTGHSEKVTSMSFSPDGRFLASGSEDKLIKIWNLAEKREECTLTGHSGIVSSVSFSPDGRFLASGSYDKLIKIWNLAEKREECTIPIDPGLIETIKFSSDSKLIIVKFESGSIKSYSVSSGIIIDSHNYIPSNISRKYMCFDPLSLSSGIQNYMSWLFTLFQLSVKEYEKIKNTYITFSNLKYSVVHFMAVLGNTSFFQEIIETKKTLLLYDAFGHSPIYYSIKCKYQDITDLLLKNICNLVEEEQNSYAFYLSLKEMGNDLPLIIRNSSSKLDYFLSQIFMYQTERIYCESPKKSYQ</sequence>
<dbReference type="AlphaFoldDB" id="A0A1R2AL51"/>
<evidence type="ECO:0000256" key="3">
    <source>
        <dbReference type="PROSITE-ProRule" id="PRU00221"/>
    </source>
</evidence>
<dbReference type="SMART" id="SM00320">
    <property type="entry name" value="WD40"/>
    <property type="match status" value="5"/>
</dbReference>
<accession>A0A1R2AL51</accession>